<organism evidence="1 2">
    <name type="scientific">Oryzias sinensis</name>
    <name type="common">Chinese medaka</name>
    <dbReference type="NCBI Taxonomy" id="183150"/>
    <lineage>
        <taxon>Eukaryota</taxon>
        <taxon>Metazoa</taxon>
        <taxon>Chordata</taxon>
        <taxon>Craniata</taxon>
        <taxon>Vertebrata</taxon>
        <taxon>Euteleostomi</taxon>
        <taxon>Actinopterygii</taxon>
        <taxon>Neopterygii</taxon>
        <taxon>Teleostei</taxon>
        <taxon>Neoteleostei</taxon>
        <taxon>Acanthomorphata</taxon>
        <taxon>Ovalentaria</taxon>
        <taxon>Atherinomorphae</taxon>
        <taxon>Beloniformes</taxon>
        <taxon>Adrianichthyidae</taxon>
        <taxon>Oryziinae</taxon>
        <taxon>Oryzias</taxon>
    </lineage>
</organism>
<evidence type="ECO:0000313" key="2">
    <source>
        <dbReference type="Proteomes" id="UP000694383"/>
    </source>
</evidence>
<keyword evidence="2" id="KW-1185">Reference proteome</keyword>
<proteinExistence type="predicted"/>
<protein>
    <submittedName>
        <fullName evidence="1">Uncharacterized protein</fullName>
    </submittedName>
</protein>
<name>A0A8C7Z9A4_9TELE</name>
<dbReference type="Ensembl" id="ENSOSIT00000039837.1">
    <property type="protein sequence ID" value="ENSOSIP00000037790.1"/>
    <property type="gene ID" value="ENSOSIG00000018715.1"/>
</dbReference>
<dbReference type="AlphaFoldDB" id="A0A8C7Z9A4"/>
<dbReference type="Proteomes" id="UP000694383">
    <property type="component" value="Unplaced"/>
</dbReference>
<reference evidence="1" key="1">
    <citation type="submission" date="2025-08" db="UniProtKB">
        <authorList>
            <consortium name="Ensembl"/>
        </authorList>
    </citation>
    <scope>IDENTIFICATION</scope>
</reference>
<dbReference type="GeneTree" id="ENSGT00940000177791"/>
<accession>A0A8C7Z9A4</accession>
<reference evidence="1" key="2">
    <citation type="submission" date="2025-09" db="UniProtKB">
        <authorList>
            <consortium name="Ensembl"/>
        </authorList>
    </citation>
    <scope>IDENTIFICATION</scope>
</reference>
<sequence>MLWSPRLSLSNFHVKLTAKGLFRNLQLLPGCRKNTVVFHAADEHRPPPPRSSCVQAPPSAWRNPAHVTLEAAADSLKRGRGLLLIFTMMKVRLVLQGPDGS</sequence>
<evidence type="ECO:0000313" key="1">
    <source>
        <dbReference type="Ensembl" id="ENSOSIP00000037790.1"/>
    </source>
</evidence>